<dbReference type="EMBL" id="BKCJ010007068">
    <property type="protein sequence ID" value="GEU75370.1"/>
    <property type="molecule type" value="Genomic_DNA"/>
</dbReference>
<dbReference type="AlphaFoldDB" id="A0A6L2MNS4"/>
<evidence type="ECO:0000259" key="1">
    <source>
        <dbReference type="PROSITE" id="PS50994"/>
    </source>
</evidence>
<dbReference type="GO" id="GO:0015074">
    <property type="term" value="P:DNA integration"/>
    <property type="evidence" value="ECO:0007669"/>
    <property type="project" value="InterPro"/>
</dbReference>
<organism evidence="2">
    <name type="scientific">Tanacetum cinerariifolium</name>
    <name type="common">Dalmatian daisy</name>
    <name type="synonym">Chrysanthemum cinerariifolium</name>
    <dbReference type="NCBI Taxonomy" id="118510"/>
    <lineage>
        <taxon>Eukaryota</taxon>
        <taxon>Viridiplantae</taxon>
        <taxon>Streptophyta</taxon>
        <taxon>Embryophyta</taxon>
        <taxon>Tracheophyta</taxon>
        <taxon>Spermatophyta</taxon>
        <taxon>Magnoliopsida</taxon>
        <taxon>eudicotyledons</taxon>
        <taxon>Gunneridae</taxon>
        <taxon>Pentapetalae</taxon>
        <taxon>asterids</taxon>
        <taxon>campanulids</taxon>
        <taxon>Asterales</taxon>
        <taxon>Asteraceae</taxon>
        <taxon>Asteroideae</taxon>
        <taxon>Anthemideae</taxon>
        <taxon>Anthemidinae</taxon>
        <taxon>Tanacetum</taxon>
    </lineage>
</organism>
<dbReference type="Pfam" id="PF00665">
    <property type="entry name" value="rve"/>
    <property type="match status" value="1"/>
</dbReference>
<dbReference type="PROSITE" id="PS50994">
    <property type="entry name" value="INTEGRASE"/>
    <property type="match status" value="1"/>
</dbReference>
<name>A0A6L2MNS4_TANCI</name>
<dbReference type="Gene3D" id="3.30.420.10">
    <property type="entry name" value="Ribonuclease H-like superfamily/Ribonuclease H"/>
    <property type="match status" value="1"/>
</dbReference>
<dbReference type="GO" id="GO:0003676">
    <property type="term" value="F:nucleic acid binding"/>
    <property type="evidence" value="ECO:0007669"/>
    <property type="project" value="InterPro"/>
</dbReference>
<evidence type="ECO:0000313" key="2">
    <source>
        <dbReference type="EMBL" id="GEU75370.1"/>
    </source>
</evidence>
<dbReference type="SUPFAM" id="SSF56672">
    <property type="entry name" value="DNA/RNA polymerases"/>
    <property type="match status" value="1"/>
</dbReference>
<dbReference type="InterPro" id="IPR043128">
    <property type="entry name" value="Rev_trsase/Diguanyl_cyclase"/>
</dbReference>
<dbReference type="PANTHER" id="PTHR37984:SF5">
    <property type="entry name" value="PROTEIN NYNRIN-LIKE"/>
    <property type="match status" value="1"/>
</dbReference>
<dbReference type="InterPro" id="IPR043502">
    <property type="entry name" value="DNA/RNA_pol_sf"/>
</dbReference>
<dbReference type="Gene3D" id="3.30.70.270">
    <property type="match status" value="2"/>
</dbReference>
<reference evidence="2" key="1">
    <citation type="journal article" date="2019" name="Sci. Rep.">
        <title>Draft genome of Tanacetum cinerariifolium, the natural source of mosquito coil.</title>
        <authorList>
            <person name="Yamashiro T."/>
            <person name="Shiraishi A."/>
            <person name="Satake H."/>
            <person name="Nakayama K."/>
        </authorList>
    </citation>
    <scope>NUCLEOTIDE SEQUENCE</scope>
</reference>
<gene>
    <name evidence="2" type="ORF">Tci_047348</name>
</gene>
<dbReference type="InterPro" id="IPR050951">
    <property type="entry name" value="Retrovirus_Pol_polyprotein"/>
</dbReference>
<feature type="domain" description="Integrase catalytic" evidence="1">
    <location>
        <begin position="163"/>
        <end position="316"/>
    </location>
</feature>
<comment type="caution">
    <text evidence="2">The sequence shown here is derived from an EMBL/GenBank/DDBJ whole genome shotgun (WGS) entry which is preliminary data.</text>
</comment>
<accession>A0A6L2MNS4</accession>
<dbReference type="SUPFAM" id="SSF53098">
    <property type="entry name" value="Ribonuclease H-like"/>
    <property type="match status" value="1"/>
</dbReference>
<dbReference type="PANTHER" id="PTHR37984">
    <property type="entry name" value="PROTEIN CBG26694"/>
    <property type="match status" value="1"/>
</dbReference>
<dbReference type="InterPro" id="IPR036397">
    <property type="entry name" value="RNaseH_sf"/>
</dbReference>
<proteinExistence type="predicted"/>
<protein>
    <submittedName>
        <fullName evidence="2">Retrovirus-related Pol polyprotein</fullName>
    </submittedName>
</protein>
<dbReference type="InterPro" id="IPR001584">
    <property type="entry name" value="Integrase_cat-core"/>
</dbReference>
<sequence length="316" mass="36589">MMEVFMDDFSVFENSFRTCLSHLDKIIKLCKETNHYLNWEKSYFMVKEGIVLGHKISKNGIEVDKAKVDVIAKLCYPTTIRGIRSFLGHAGFYRRFIQGAENLAVDHLSRLKNPHQSVLIKKEINETFPLETLNVVDFQGDSSTLWFSNFANYHTGNVVVKGMSSQQKNKFFKDVKHYFWDDPFLFKIYTDQVIRWVVLVFTREQVYTRSCRLLVERVEAKALPTNDARVVCKIIKSLFARFRTPRAIISDRCTHFCNDQFAKVMLKYGVTHHFATAYHPQISGQVEVSNRSLKRILERTVGENHASGSDKLADAL</sequence>
<dbReference type="InterPro" id="IPR012337">
    <property type="entry name" value="RNaseH-like_sf"/>
</dbReference>